<name>A0A3B3RAK8_9TELE</name>
<dbReference type="Ensembl" id="ENSPKIT00000039417.1">
    <property type="protein sequence ID" value="ENSPKIP00000014960.1"/>
    <property type="gene ID" value="ENSPKIG00000001832.1"/>
</dbReference>
<protein>
    <submittedName>
        <fullName evidence="2">Uncharacterized protein</fullName>
    </submittedName>
</protein>
<proteinExistence type="predicted"/>
<reference evidence="2" key="2">
    <citation type="submission" date="2025-09" db="UniProtKB">
        <authorList>
            <consortium name="Ensembl"/>
        </authorList>
    </citation>
    <scope>IDENTIFICATION</scope>
</reference>
<organism evidence="2 3">
    <name type="scientific">Paramormyrops kingsleyae</name>
    <dbReference type="NCBI Taxonomy" id="1676925"/>
    <lineage>
        <taxon>Eukaryota</taxon>
        <taxon>Metazoa</taxon>
        <taxon>Chordata</taxon>
        <taxon>Craniata</taxon>
        <taxon>Vertebrata</taxon>
        <taxon>Euteleostomi</taxon>
        <taxon>Actinopterygii</taxon>
        <taxon>Neopterygii</taxon>
        <taxon>Teleostei</taxon>
        <taxon>Osteoglossocephala</taxon>
        <taxon>Osteoglossomorpha</taxon>
        <taxon>Osteoglossiformes</taxon>
        <taxon>Mormyridae</taxon>
        <taxon>Paramormyrops</taxon>
    </lineage>
</organism>
<feature type="compositionally biased region" description="Basic and acidic residues" evidence="1">
    <location>
        <begin position="31"/>
        <end position="41"/>
    </location>
</feature>
<feature type="region of interest" description="Disordered" evidence="1">
    <location>
        <begin position="17"/>
        <end position="41"/>
    </location>
</feature>
<sequence length="74" mass="8089">MTLAKPLMGTRQVRSGWGTCSALRHPPHGKTPRDPGFSEKDFNSMREAGIFESVKPSDKESSVCSSWSEPVPAL</sequence>
<accession>A0A3B3RAK8</accession>
<dbReference type="AlphaFoldDB" id="A0A3B3RAK8"/>
<reference evidence="2" key="1">
    <citation type="submission" date="2025-08" db="UniProtKB">
        <authorList>
            <consortium name="Ensembl"/>
        </authorList>
    </citation>
    <scope>IDENTIFICATION</scope>
</reference>
<feature type="region of interest" description="Disordered" evidence="1">
    <location>
        <begin position="54"/>
        <end position="74"/>
    </location>
</feature>
<evidence type="ECO:0000313" key="3">
    <source>
        <dbReference type="Proteomes" id="UP000261540"/>
    </source>
</evidence>
<dbReference type="Proteomes" id="UP000261540">
    <property type="component" value="Unplaced"/>
</dbReference>
<keyword evidence="3" id="KW-1185">Reference proteome</keyword>
<evidence type="ECO:0000313" key="2">
    <source>
        <dbReference type="Ensembl" id="ENSPKIP00000014960.1"/>
    </source>
</evidence>
<evidence type="ECO:0000256" key="1">
    <source>
        <dbReference type="SAM" id="MobiDB-lite"/>
    </source>
</evidence>